<evidence type="ECO:0000256" key="1">
    <source>
        <dbReference type="SAM" id="Phobius"/>
    </source>
</evidence>
<name>A0A9P4PYC0_9PEZI</name>
<keyword evidence="1" id="KW-0812">Transmembrane</keyword>
<keyword evidence="3" id="KW-1185">Reference proteome</keyword>
<proteinExistence type="predicted"/>
<sequence length="54" mass="5930">MQQNRLHLASLHESPLPCLSPFYLLTVRVNYPRITAGIASTNICIIPAGAILLQ</sequence>
<dbReference type="AlphaFoldDB" id="A0A9P4PYC0"/>
<feature type="transmembrane region" description="Helical" evidence="1">
    <location>
        <begin position="34"/>
        <end position="53"/>
    </location>
</feature>
<gene>
    <name evidence="2" type="ORF">K431DRAFT_289706</name>
</gene>
<organism evidence="2 3">
    <name type="scientific">Polychaeton citri CBS 116435</name>
    <dbReference type="NCBI Taxonomy" id="1314669"/>
    <lineage>
        <taxon>Eukaryota</taxon>
        <taxon>Fungi</taxon>
        <taxon>Dikarya</taxon>
        <taxon>Ascomycota</taxon>
        <taxon>Pezizomycotina</taxon>
        <taxon>Dothideomycetes</taxon>
        <taxon>Dothideomycetidae</taxon>
        <taxon>Capnodiales</taxon>
        <taxon>Capnodiaceae</taxon>
        <taxon>Polychaeton</taxon>
    </lineage>
</organism>
<dbReference type="EMBL" id="MU003897">
    <property type="protein sequence ID" value="KAF2716080.1"/>
    <property type="molecule type" value="Genomic_DNA"/>
</dbReference>
<evidence type="ECO:0000313" key="3">
    <source>
        <dbReference type="Proteomes" id="UP000799441"/>
    </source>
</evidence>
<keyword evidence="1" id="KW-1133">Transmembrane helix</keyword>
<accession>A0A9P4PYC0</accession>
<reference evidence="2" key="1">
    <citation type="journal article" date="2020" name="Stud. Mycol.">
        <title>101 Dothideomycetes genomes: a test case for predicting lifestyles and emergence of pathogens.</title>
        <authorList>
            <person name="Haridas S."/>
            <person name="Albert R."/>
            <person name="Binder M."/>
            <person name="Bloem J."/>
            <person name="Labutti K."/>
            <person name="Salamov A."/>
            <person name="Andreopoulos B."/>
            <person name="Baker S."/>
            <person name="Barry K."/>
            <person name="Bills G."/>
            <person name="Bluhm B."/>
            <person name="Cannon C."/>
            <person name="Castanera R."/>
            <person name="Culley D."/>
            <person name="Daum C."/>
            <person name="Ezra D."/>
            <person name="Gonzalez J."/>
            <person name="Henrissat B."/>
            <person name="Kuo A."/>
            <person name="Liang C."/>
            <person name="Lipzen A."/>
            <person name="Lutzoni F."/>
            <person name="Magnuson J."/>
            <person name="Mondo S."/>
            <person name="Nolan M."/>
            <person name="Ohm R."/>
            <person name="Pangilinan J."/>
            <person name="Park H.-J."/>
            <person name="Ramirez L."/>
            <person name="Alfaro M."/>
            <person name="Sun H."/>
            <person name="Tritt A."/>
            <person name="Yoshinaga Y."/>
            <person name="Zwiers L.-H."/>
            <person name="Turgeon B."/>
            <person name="Goodwin S."/>
            <person name="Spatafora J."/>
            <person name="Crous P."/>
            <person name="Grigoriev I."/>
        </authorList>
    </citation>
    <scope>NUCLEOTIDE SEQUENCE</scope>
    <source>
        <strain evidence="2">CBS 116435</strain>
    </source>
</reference>
<protein>
    <submittedName>
        <fullName evidence="2">Uncharacterized protein</fullName>
    </submittedName>
</protein>
<dbReference type="Proteomes" id="UP000799441">
    <property type="component" value="Unassembled WGS sequence"/>
</dbReference>
<keyword evidence="1" id="KW-0472">Membrane</keyword>
<evidence type="ECO:0000313" key="2">
    <source>
        <dbReference type="EMBL" id="KAF2716080.1"/>
    </source>
</evidence>
<comment type="caution">
    <text evidence="2">The sequence shown here is derived from an EMBL/GenBank/DDBJ whole genome shotgun (WGS) entry which is preliminary data.</text>
</comment>